<evidence type="ECO:0000256" key="1">
    <source>
        <dbReference type="SAM" id="SignalP"/>
    </source>
</evidence>
<evidence type="ECO:0000313" key="3">
    <source>
        <dbReference type="EMBL" id="TFD97743.1"/>
    </source>
</evidence>
<evidence type="ECO:0000313" key="4">
    <source>
        <dbReference type="Proteomes" id="UP000297861"/>
    </source>
</evidence>
<accession>A0A4Y8L586</accession>
<dbReference type="Gene3D" id="2.60.40.10">
    <property type="entry name" value="Immunoglobulins"/>
    <property type="match status" value="1"/>
</dbReference>
<dbReference type="InterPro" id="IPR000601">
    <property type="entry name" value="PKD_dom"/>
</dbReference>
<comment type="caution">
    <text evidence="3">The sequence shown here is derived from an EMBL/GenBank/DDBJ whole genome shotgun (WGS) entry which is preliminary data.</text>
</comment>
<dbReference type="SUPFAM" id="SSF50960">
    <property type="entry name" value="TolB, C-terminal domain"/>
    <property type="match status" value="1"/>
</dbReference>
<feature type="chain" id="PRO_5021385719" description="PKD domain-containing protein" evidence="1">
    <location>
        <begin position="20"/>
        <end position="484"/>
    </location>
</feature>
<reference evidence="3 4" key="1">
    <citation type="submission" date="2019-03" db="EMBL/GenBank/DDBJ databases">
        <title>San Antonio Military Medical Center submission to MRSN (WRAIR), pending publication.</title>
        <authorList>
            <person name="Blyth D.M."/>
            <person name="Mccarthy S.L."/>
            <person name="Schall S.E."/>
            <person name="Stam J.A."/>
            <person name="Ong A.C."/>
            <person name="Mcgann P.T."/>
        </authorList>
    </citation>
    <scope>NUCLEOTIDE SEQUENCE [LARGE SCALE GENOMIC DNA]</scope>
    <source>
        <strain evidence="3 4">MRSN571793</strain>
    </source>
</reference>
<keyword evidence="1" id="KW-0732">Signal</keyword>
<sequence length="484" mass="52610">MKRIIFIAILAMAFLQGQAQKETNLWYFGKNVGLNFNNLQTKIATDASSVPNIPTMVKGPINTIEGCFTLSDGNGNLLMSSDGSTVYNANNVVMHNGTGLLGNSSASQSGIVVPMPGNTDKYYIISVNAESSSTGVNYSIVDMSQQGGLGSVITKNVNLLSGQRGENIMAIPNAANDAYWLIHRDRTTFYIWKITSVGISFVGMTNFTASLPTSNTITVGYLTASPDYTKIAAVSLKNFSLVADFDNATGAITNVKVRQDINNVYKIEFSPSREWLIIACNWDGGALYSIKLNDFISGGVMSTIYNERISCIQKHTDGRMYGTGYNSDRALFVIMNPDNGGTIVKKIANFFSSDPQWGLPTFATGYLTLEGKEKSFVCTGNDFRYTVEVSMSGPVSDQPTKLVWDFGDGSATVTQNIVSDQTIYKQIHNYATTGKYTITIIPYKANGTALSAVTLPANVVDCVFKTNRMIRTDLQNTATKAVNR</sequence>
<dbReference type="RefSeq" id="WP_134435549.1">
    <property type="nucleotide sequence ID" value="NZ_SOML01000002.1"/>
</dbReference>
<organism evidence="3 4">
    <name type="scientific">Dysgonomonas capnocytophagoides</name>
    <dbReference type="NCBI Taxonomy" id="45254"/>
    <lineage>
        <taxon>Bacteria</taxon>
        <taxon>Pseudomonadati</taxon>
        <taxon>Bacteroidota</taxon>
        <taxon>Bacteroidia</taxon>
        <taxon>Bacteroidales</taxon>
        <taxon>Dysgonomonadaceae</taxon>
        <taxon>Dysgonomonas</taxon>
    </lineage>
</organism>
<protein>
    <recommendedName>
        <fullName evidence="2">PKD domain-containing protein</fullName>
    </recommendedName>
</protein>
<dbReference type="OrthoDB" id="993841at2"/>
<dbReference type="EMBL" id="SOML01000002">
    <property type="protein sequence ID" value="TFD97743.1"/>
    <property type="molecule type" value="Genomic_DNA"/>
</dbReference>
<feature type="domain" description="PKD" evidence="2">
    <location>
        <begin position="388"/>
        <end position="452"/>
    </location>
</feature>
<dbReference type="Proteomes" id="UP000297861">
    <property type="component" value="Unassembled WGS sequence"/>
</dbReference>
<dbReference type="InterPro" id="IPR035986">
    <property type="entry name" value="PKD_dom_sf"/>
</dbReference>
<keyword evidence="4" id="KW-1185">Reference proteome</keyword>
<dbReference type="PROSITE" id="PS50093">
    <property type="entry name" value="PKD"/>
    <property type="match status" value="1"/>
</dbReference>
<dbReference type="InterPro" id="IPR013783">
    <property type="entry name" value="Ig-like_fold"/>
</dbReference>
<name>A0A4Y8L586_9BACT</name>
<gene>
    <name evidence="3" type="ORF">E2605_03755</name>
</gene>
<evidence type="ECO:0000259" key="2">
    <source>
        <dbReference type="PROSITE" id="PS50093"/>
    </source>
</evidence>
<proteinExistence type="predicted"/>
<feature type="signal peptide" evidence="1">
    <location>
        <begin position="1"/>
        <end position="19"/>
    </location>
</feature>
<dbReference type="SUPFAM" id="SSF49299">
    <property type="entry name" value="PKD domain"/>
    <property type="match status" value="1"/>
</dbReference>
<dbReference type="AlphaFoldDB" id="A0A4Y8L586"/>